<feature type="region of interest" description="Disordered" evidence="5">
    <location>
        <begin position="280"/>
        <end position="319"/>
    </location>
</feature>
<feature type="transmembrane region" description="Helical" evidence="6">
    <location>
        <begin position="158"/>
        <end position="181"/>
    </location>
</feature>
<name>A0A8H4LV25_9HYPO</name>
<feature type="region of interest" description="Disordered" evidence="5">
    <location>
        <begin position="130"/>
        <end position="152"/>
    </location>
</feature>
<feature type="compositionally biased region" description="Polar residues" evidence="5">
    <location>
        <begin position="206"/>
        <end position="244"/>
    </location>
</feature>
<organism evidence="7 8">
    <name type="scientific">Ophiocordyceps sinensis</name>
    <dbReference type="NCBI Taxonomy" id="72228"/>
    <lineage>
        <taxon>Eukaryota</taxon>
        <taxon>Fungi</taxon>
        <taxon>Dikarya</taxon>
        <taxon>Ascomycota</taxon>
        <taxon>Pezizomycotina</taxon>
        <taxon>Sordariomycetes</taxon>
        <taxon>Hypocreomycetidae</taxon>
        <taxon>Hypocreales</taxon>
        <taxon>Ophiocordycipitaceae</taxon>
        <taxon>Ophiocordyceps</taxon>
    </lineage>
</organism>
<dbReference type="PANTHER" id="PTHR15549">
    <property type="entry name" value="PAIRED IMMUNOGLOBULIN-LIKE TYPE 2 RECEPTOR"/>
    <property type="match status" value="1"/>
</dbReference>
<dbReference type="CDD" id="cd21699">
    <property type="entry name" value="JMTM_APP_like"/>
    <property type="match status" value="1"/>
</dbReference>
<evidence type="ECO:0000256" key="6">
    <source>
        <dbReference type="SAM" id="Phobius"/>
    </source>
</evidence>
<accession>A0A8H4LV25</accession>
<evidence type="ECO:0000256" key="2">
    <source>
        <dbReference type="ARBA" id="ARBA00022692"/>
    </source>
</evidence>
<feature type="region of interest" description="Disordered" evidence="5">
    <location>
        <begin position="196"/>
        <end position="253"/>
    </location>
</feature>
<keyword evidence="2 6" id="KW-0812">Transmembrane</keyword>
<gene>
    <name evidence="7" type="ORF">G6O67_006219</name>
</gene>
<sequence>MEQMEKRLGIICPGTTTFHVCTDKPSRFVGCCAVDPCGTRDGNCPQASLDATSFHKLSYPDVPGQACVNKKAGGGLWYACADLLPPFLGCCAIDPCRTGGCPSSSLRAAALSDNKTAAAIFLGEKIPASSSSARSSATSSATGAARGDADGPGLSNGAVAGISVGASVVAILLMAGLVFWLRKRFEVKRKQQQQWRESSAGADAPQHNSSPNMQSVVSPCTSPGTLVNSPYTGFQPSPPQQWNSHQHHGAHDYTGAGAMTAELPGAASDGTRKAYHDKIGAAKMDHGPAELGGQRPARQFAPVELEDPATYDRGGGRPA</sequence>
<evidence type="ECO:0000256" key="4">
    <source>
        <dbReference type="ARBA" id="ARBA00023136"/>
    </source>
</evidence>
<keyword evidence="8" id="KW-1185">Reference proteome</keyword>
<feature type="compositionally biased region" description="Low complexity" evidence="5">
    <location>
        <begin position="130"/>
        <end position="146"/>
    </location>
</feature>
<proteinExistence type="predicted"/>
<evidence type="ECO:0000313" key="7">
    <source>
        <dbReference type="EMBL" id="KAF4506100.1"/>
    </source>
</evidence>
<dbReference type="GO" id="GO:0016020">
    <property type="term" value="C:membrane"/>
    <property type="evidence" value="ECO:0007669"/>
    <property type="project" value="UniProtKB-SubCell"/>
</dbReference>
<evidence type="ECO:0000256" key="5">
    <source>
        <dbReference type="SAM" id="MobiDB-lite"/>
    </source>
</evidence>
<dbReference type="Proteomes" id="UP000557566">
    <property type="component" value="Unassembled WGS sequence"/>
</dbReference>
<comment type="subcellular location">
    <subcellularLocation>
        <location evidence="1">Membrane</location>
        <topology evidence="1">Single-pass membrane protein</topology>
    </subcellularLocation>
</comment>
<dbReference type="GO" id="GO:0071944">
    <property type="term" value="C:cell periphery"/>
    <property type="evidence" value="ECO:0007669"/>
    <property type="project" value="UniProtKB-ARBA"/>
</dbReference>
<keyword evidence="3 6" id="KW-1133">Transmembrane helix</keyword>
<protein>
    <submittedName>
        <fullName evidence="7">Uncharacterized protein</fullName>
    </submittedName>
</protein>
<comment type="caution">
    <text evidence="7">The sequence shown here is derived from an EMBL/GenBank/DDBJ whole genome shotgun (WGS) entry which is preliminary data.</text>
</comment>
<evidence type="ECO:0000313" key="8">
    <source>
        <dbReference type="Proteomes" id="UP000557566"/>
    </source>
</evidence>
<dbReference type="EMBL" id="JAAVMX010000007">
    <property type="protein sequence ID" value="KAF4506100.1"/>
    <property type="molecule type" value="Genomic_DNA"/>
</dbReference>
<dbReference type="AlphaFoldDB" id="A0A8H4LV25"/>
<evidence type="ECO:0000256" key="3">
    <source>
        <dbReference type="ARBA" id="ARBA00022989"/>
    </source>
</evidence>
<dbReference type="InterPro" id="IPR051694">
    <property type="entry name" value="Immunoregulatory_rcpt-like"/>
</dbReference>
<evidence type="ECO:0000256" key="1">
    <source>
        <dbReference type="ARBA" id="ARBA00004167"/>
    </source>
</evidence>
<keyword evidence="4 6" id="KW-0472">Membrane</keyword>
<reference evidence="7 8" key="1">
    <citation type="journal article" date="2020" name="Genome Biol. Evol.">
        <title>A new high-quality draft genome assembly of the Chinese cordyceps Ophiocordyceps sinensis.</title>
        <authorList>
            <person name="Shu R."/>
            <person name="Zhang J."/>
            <person name="Meng Q."/>
            <person name="Zhang H."/>
            <person name="Zhou G."/>
            <person name="Li M."/>
            <person name="Wu P."/>
            <person name="Zhao Y."/>
            <person name="Chen C."/>
            <person name="Qin Q."/>
        </authorList>
    </citation>
    <scope>NUCLEOTIDE SEQUENCE [LARGE SCALE GENOMIC DNA]</scope>
    <source>
        <strain evidence="7 8">IOZ07</strain>
    </source>
</reference>
<dbReference type="OrthoDB" id="3692311at2759"/>